<proteinExistence type="predicted"/>
<reference evidence="2 3" key="1">
    <citation type="submission" date="2020-01" db="EMBL/GenBank/DDBJ databases">
        <title>Identification and distribution of gene clusters putatively required for synthesis of sphingolipid metabolism inhibitors in phylogenetically diverse species of the filamentous fungus Fusarium.</title>
        <authorList>
            <person name="Kim H.-S."/>
            <person name="Busman M."/>
            <person name="Brown D.W."/>
            <person name="Divon H."/>
            <person name="Uhlig S."/>
            <person name="Proctor R.H."/>
        </authorList>
    </citation>
    <scope>NUCLEOTIDE SEQUENCE [LARGE SCALE GENOMIC DNA]</scope>
    <source>
        <strain evidence="2 3">NRRL 20459</strain>
    </source>
</reference>
<name>A0A8H4L3J1_9HYPO</name>
<gene>
    <name evidence="2" type="ORF">FALBO_10909</name>
</gene>
<dbReference type="Proteomes" id="UP000554235">
    <property type="component" value="Unassembled WGS sequence"/>
</dbReference>
<keyword evidence="3" id="KW-1185">Reference proteome</keyword>
<sequence length="113" mass="12435">MLTRVPLSYGPIKQPLQESYTETGCENNKPQQETPKDASNATTGDILIKKTNPGGSENNQPLQTELYKIEITGPFLLFGSTSKKNRVNRARKGFTQAGTEEAVPVVVDHVVEF</sequence>
<comment type="caution">
    <text evidence="2">The sequence shown here is derived from an EMBL/GenBank/DDBJ whole genome shotgun (WGS) entry which is preliminary data.</text>
</comment>
<feature type="region of interest" description="Disordered" evidence="1">
    <location>
        <begin position="1"/>
        <end position="60"/>
    </location>
</feature>
<feature type="compositionally biased region" description="Polar residues" evidence="1">
    <location>
        <begin position="16"/>
        <end position="43"/>
    </location>
</feature>
<evidence type="ECO:0000313" key="3">
    <source>
        <dbReference type="Proteomes" id="UP000554235"/>
    </source>
</evidence>
<protein>
    <submittedName>
        <fullName evidence="2">Uncharacterized protein</fullName>
    </submittedName>
</protein>
<dbReference type="AlphaFoldDB" id="A0A8H4L3J1"/>
<evidence type="ECO:0000313" key="2">
    <source>
        <dbReference type="EMBL" id="KAF4462277.1"/>
    </source>
</evidence>
<organism evidence="2 3">
    <name type="scientific">Fusarium albosuccineum</name>
    <dbReference type="NCBI Taxonomy" id="1237068"/>
    <lineage>
        <taxon>Eukaryota</taxon>
        <taxon>Fungi</taxon>
        <taxon>Dikarya</taxon>
        <taxon>Ascomycota</taxon>
        <taxon>Pezizomycotina</taxon>
        <taxon>Sordariomycetes</taxon>
        <taxon>Hypocreomycetidae</taxon>
        <taxon>Hypocreales</taxon>
        <taxon>Nectriaceae</taxon>
        <taxon>Fusarium</taxon>
        <taxon>Fusarium decemcellulare species complex</taxon>
    </lineage>
</organism>
<accession>A0A8H4L3J1</accession>
<dbReference type="EMBL" id="JAADYS010001562">
    <property type="protein sequence ID" value="KAF4462277.1"/>
    <property type="molecule type" value="Genomic_DNA"/>
</dbReference>
<evidence type="ECO:0000256" key="1">
    <source>
        <dbReference type="SAM" id="MobiDB-lite"/>
    </source>
</evidence>